<name>Q46PY1_CUPPJ</name>
<dbReference type="EMBL" id="CP000091">
    <property type="protein sequence ID" value="AAZ64803.1"/>
    <property type="molecule type" value="Genomic_DNA"/>
</dbReference>
<evidence type="ECO:0000313" key="2">
    <source>
        <dbReference type="EMBL" id="AAZ64803.1"/>
    </source>
</evidence>
<dbReference type="InterPro" id="IPR021330">
    <property type="entry name" value="DUF2939"/>
</dbReference>
<reference evidence="2" key="1">
    <citation type="submission" date="2005-08" db="EMBL/GenBank/DDBJ databases">
        <title>Complete sequence of chromosome 2 of Ralstonia eutropha JMP134.</title>
        <authorList>
            <person name="Copeland A."/>
            <person name="Lucas S."/>
            <person name="Lapidus A."/>
            <person name="Barry K."/>
            <person name="Detter J.C."/>
            <person name="Glavina T."/>
            <person name="Hammon N."/>
            <person name="Israni S."/>
            <person name="Pitluck S."/>
            <person name="Goltsman E."/>
            <person name="Martinez M."/>
            <person name="Schmutz J."/>
            <person name="Larimer F."/>
            <person name="Land M."/>
            <person name="Lykidis A."/>
            <person name="Richardson P."/>
        </authorList>
    </citation>
    <scope>NUCLEOTIDE SEQUENCE [LARGE SCALE GENOMIC DNA]</scope>
    <source>
        <strain evidence="2">JMP134</strain>
    </source>
</reference>
<evidence type="ECO:0008006" key="3">
    <source>
        <dbReference type="Google" id="ProtNLM"/>
    </source>
</evidence>
<feature type="region of interest" description="Disordered" evidence="1">
    <location>
        <begin position="106"/>
        <end position="131"/>
    </location>
</feature>
<dbReference type="Pfam" id="PF11159">
    <property type="entry name" value="DUF2939"/>
    <property type="match status" value="1"/>
</dbReference>
<evidence type="ECO:0000256" key="1">
    <source>
        <dbReference type="SAM" id="MobiDB-lite"/>
    </source>
</evidence>
<dbReference type="HOGENOM" id="CLU_089890_0_0_4"/>
<dbReference type="eggNOG" id="ENOG50330RP">
    <property type="taxonomic scope" value="Bacteria"/>
</dbReference>
<protein>
    <recommendedName>
        <fullName evidence="3">DUF2939 domain-containing protein</fullName>
    </recommendedName>
</protein>
<dbReference type="OrthoDB" id="8706891at2"/>
<sequence>MAAAIAVIAIGAATSYASPYWTIYQMRSAIETHDAEKFSRYADYPALRENLKGQLQSSLKGQMQSPALKDNPFAGLGQMIGLAMVNTIVDTMVSPAGVMALMAGEKPATGSPAPQSPAPAPAPEAPRKEAAKDALKYDVSYRSWTLVQATATKDNGDQVVADLRRDGLWSWKWAGIKIPDLAKP</sequence>
<gene>
    <name evidence="2" type="ordered locus">Reut_B5458</name>
</gene>
<organism evidence="2">
    <name type="scientific">Cupriavidus pinatubonensis (strain JMP 134 / LMG 1197)</name>
    <name type="common">Cupriavidus necator (strain JMP 134)</name>
    <dbReference type="NCBI Taxonomy" id="264198"/>
    <lineage>
        <taxon>Bacteria</taxon>
        <taxon>Pseudomonadati</taxon>
        <taxon>Pseudomonadota</taxon>
        <taxon>Betaproteobacteria</taxon>
        <taxon>Burkholderiales</taxon>
        <taxon>Burkholderiaceae</taxon>
        <taxon>Cupriavidus</taxon>
    </lineage>
</organism>
<dbReference type="KEGG" id="reu:Reut_B5458"/>
<dbReference type="AlphaFoldDB" id="Q46PY1"/>
<proteinExistence type="predicted"/>
<dbReference type="STRING" id="264198.Reut_B5458"/>
<accession>Q46PY1</accession>
<feature type="compositionally biased region" description="Pro residues" evidence="1">
    <location>
        <begin position="114"/>
        <end position="124"/>
    </location>
</feature>